<protein>
    <submittedName>
        <fullName evidence="1">MmcQ/YjbR family DNA-binding protein</fullName>
    </submittedName>
</protein>
<dbReference type="EMBL" id="JACXIY010000027">
    <property type="protein sequence ID" value="MBD2871133.1"/>
    <property type="molecule type" value="Genomic_DNA"/>
</dbReference>
<sequence length="122" mass="14065">MANHYDVYYKDNEFMNRIREIGLSFPGAEEKPDELGHITFKVKDKTFVRVGEREGVYSASLRTSKETQSFVLSDQSAPYYRTPYVGQHGWISVASDADIDWEHVKQLAEEAYLRTAPKKKKA</sequence>
<accession>A0A927CQU5</accession>
<organism evidence="1 2">
    <name type="scientific">Paenibacillus arenilitoris</name>
    <dbReference type="NCBI Taxonomy" id="2772299"/>
    <lineage>
        <taxon>Bacteria</taxon>
        <taxon>Bacillati</taxon>
        <taxon>Bacillota</taxon>
        <taxon>Bacilli</taxon>
        <taxon>Bacillales</taxon>
        <taxon>Paenibacillaceae</taxon>
        <taxon>Paenibacillus</taxon>
    </lineage>
</organism>
<dbReference type="InterPro" id="IPR038056">
    <property type="entry name" value="YjbR-like_sf"/>
</dbReference>
<gene>
    <name evidence="1" type="ORF">IDH41_21335</name>
</gene>
<keyword evidence="1" id="KW-0238">DNA-binding</keyword>
<comment type="caution">
    <text evidence="1">The sequence shown here is derived from an EMBL/GenBank/DDBJ whole genome shotgun (WGS) entry which is preliminary data.</text>
</comment>
<dbReference type="Proteomes" id="UP000632125">
    <property type="component" value="Unassembled WGS sequence"/>
</dbReference>
<dbReference type="InterPro" id="IPR058532">
    <property type="entry name" value="YjbR/MT2646/Rv2570-like"/>
</dbReference>
<dbReference type="SUPFAM" id="SSF142906">
    <property type="entry name" value="YjbR-like"/>
    <property type="match status" value="1"/>
</dbReference>
<keyword evidence="2" id="KW-1185">Reference proteome</keyword>
<dbReference type="RefSeq" id="WP_190864639.1">
    <property type="nucleotide sequence ID" value="NZ_JACXIY010000027.1"/>
</dbReference>
<evidence type="ECO:0000313" key="2">
    <source>
        <dbReference type="Proteomes" id="UP000632125"/>
    </source>
</evidence>
<reference evidence="1" key="1">
    <citation type="submission" date="2020-09" db="EMBL/GenBank/DDBJ databases">
        <title>A novel bacterium of genus Paenibacillus, isolated from South China Sea.</title>
        <authorList>
            <person name="Huang H."/>
            <person name="Mo K."/>
            <person name="Hu Y."/>
        </authorList>
    </citation>
    <scope>NUCLEOTIDE SEQUENCE</scope>
    <source>
        <strain evidence="1">IB182493</strain>
    </source>
</reference>
<evidence type="ECO:0000313" key="1">
    <source>
        <dbReference type="EMBL" id="MBD2871133.1"/>
    </source>
</evidence>
<name>A0A927CQU5_9BACL</name>
<dbReference type="Pfam" id="PF04237">
    <property type="entry name" value="YjbR"/>
    <property type="match status" value="1"/>
</dbReference>
<dbReference type="AlphaFoldDB" id="A0A927CQU5"/>
<dbReference type="GO" id="GO:0003677">
    <property type="term" value="F:DNA binding"/>
    <property type="evidence" value="ECO:0007669"/>
    <property type="project" value="UniProtKB-KW"/>
</dbReference>
<proteinExistence type="predicted"/>
<dbReference type="Gene3D" id="3.90.1150.30">
    <property type="match status" value="1"/>
</dbReference>